<dbReference type="GO" id="GO:0042761">
    <property type="term" value="P:very long-chain fatty acid biosynthetic process"/>
    <property type="evidence" value="ECO:0007669"/>
    <property type="project" value="TreeGrafter"/>
</dbReference>
<keyword evidence="7" id="KW-0443">Lipid metabolism</keyword>
<evidence type="ECO:0000256" key="7">
    <source>
        <dbReference type="ARBA" id="ARBA00023098"/>
    </source>
</evidence>
<evidence type="ECO:0000256" key="6">
    <source>
        <dbReference type="ARBA" id="ARBA00022989"/>
    </source>
</evidence>
<dbReference type="EMBL" id="JACMSC010000021">
    <property type="protein sequence ID" value="KAG6471079.1"/>
    <property type="molecule type" value="Genomic_DNA"/>
</dbReference>
<keyword evidence="8 11" id="KW-0472">Membrane</keyword>
<evidence type="ECO:0000256" key="2">
    <source>
        <dbReference type="ARBA" id="ARBA00022516"/>
    </source>
</evidence>
<feature type="transmembrane region" description="Helical" evidence="11">
    <location>
        <begin position="382"/>
        <end position="402"/>
    </location>
</feature>
<dbReference type="GO" id="GO:0005789">
    <property type="term" value="C:endoplasmic reticulum membrane"/>
    <property type="evidence" value="ECO:0007669"/>
    <property type="project" value="TreeGrafter"/>
</dbReference>
<keyword evidence="9" id="KW-0275">Fatty acid biosynthesis</keyword>
<dbReference type="PANTHER" id="PTHR11157">
    <property type="entry name" value="FATTY ACID ACYL TRANSFERASE-RELATED"/>
    <property type="match status" value="1"/>
</dbReference>
<feature type="transmembrane region" description="Helical" evidence="11">
    <location>
        <begin position="166"/>
        <end position="190"/>
    </location>
</feature>
<dbReference type="GO" id="GO:0034626">
    <property type="term" value="P:fatty acid elongation, polyunsaturated fatty acid"/>
    <property type="evidence" value="ECO:0007669"/>
    <property type="project" value="TreeGrafter"/>
</dbReference>
<protein>
    <recommendedName>
        <fullName evidence="14">Elongation of fatty acids protein 3-like</fullName>
    </recommendedName>
</protein>
<proteinExistence type="predicted"/>
<evidence type="ECO:0000256" key="3">
    <source>
        <dbReference type="ARBA" id="ARBA00022679"/>
    </source>
</evidence>
<dbReference type="AlphaFoldDB" id="A0A8J5CCI8"/>
<keyword evidence="13" id="KW-1185">Reference proteome</keyword>
<feature type="transmembrane region" description="Helical" evidence="11">
    <location>
        <begin position="346"/>
        <end position="370"/>
    </location>
</feature>
<feature type="compositionally biased region" description="Basic residues" evidence="10">
    <location>
        <begin position="421"/>
        <end position="435"/>
    </location>
</feature>
<dbReference type="InterPro" id="IPR002076">
    <property type="entry name" value="ELO_fam"/>
</dbReference>
<keyword evidence="2" id="KW-0444">Lipid biosynthesis</keyword>
<reference evidence="12 13" key="1">
    <citation type="submission" date="2020-08" db="EMBL/GenBank/DDBJ databases">
        <title>Plant Genome Project.</title>
        <authorList>
            <person name="Zhang R.-G."/>
        </authorList>
    </citation>
    <scope>NUCLEOTIDE SEQUENCE [LARGE SCALE GENOMIC DNA]</scope>
    <source>
        <tissue evidence="12">Rhizome</tissue>
    </source>
</reference>
<dbReference type="GO" id="GO:0009922">
    <property type="term" value="F:fatty acid elongase activity"/>
    <property type="evidence" value="ECO:0007669"/>
    <property type="project" value="InterPro"/>
</dbReference>
<organism evidence="12 13">
    <name type="scientific">Zingiber officinale</name>
    <name type="common">Ginger</name>
    <name type="synonym">Amomum zingiber</name>
    <dbReference type="NCBI Taxonomy" id="94328"/>
    <lineage>
        <taxon>Eukaryota</taxon>
        <taxon>Viridiplantae</taxon>
        <taxon>Streptophyta</taxon>
        <taxon>Embryophyta</taxon>
        <taxon>Tracheophyta</taxon>
        <taxon>Spermatophyta</taxon>
        <taxon>Magnoliopsida</taxon>
        <taxon>Liliopsida</taxon>
        <taxon>Zingiberales</taxon>
        <taxon>Zingiberaceae</taxon>
        <taxon>Zingiber</taxon>
    </lineage>
</organism>
<accession>A0A8J5CCI8</accession>
<evidence type="ECO:0008006" key="14">
    <source>
        <dbReference type="Google" id="ProtNLM"/>
    </source>
</evidence>
<feature type="transmembrane region" description="Helical" evidence="11">
    <location>
        <begin position="202"/>
        <end position="225"/>
    </location>
</feature>
<name>A0A8J5CCI8_ZINOF</name>
<keyword evidence="6 11" id="KW-1133">Transmembrane helix</keyword>
<dbReference type="GO" id="GO:0019367">
    <property type="term" value="P:fatty acid elongation, saturated fatty acid"/>
    <property type="evidence" value="ECO:0007669"/>
    <property type="project" value="TreeGrafter"/>
</dbReference>
<comment type="subcellular location">
    <subcellularLocation>
        <location evidence="1">Membrane</location>
        <topology evidence="1">Multi-pass membrane protein</topology>
    </subcellularLocation>
</comment>
<evidence type="ECO:0000256" key="9">
    <source>
        <dbReference type="ARBA" id="ARBA00023160"/>
    </source>
</evidence>
<evidence type="ECO:0000256" key="1">
    <source>
        <dbReference type="ARBA" id="ARBA00004141"/>
    </source>
</evidence>
<feature type="region of interest" description="Disordered" evidence="10">
    <location>
        <begin position="412"/>
        <end position="445"/>
    </location>
</feature>
<dbReference type="GO" id="GO:0034625">
    <property type="term" value="P:fatty acid elongation, monounsaturated fatty acid"/>
    <property type="evidence" value="ECO:0007669"/>
    <property type="project" value="TreeGrafter"/>
</dbReference>
<comment type="caution">
    <text evidence="12">The sequence shown here is derived from an EMBL/GenBank/DDBJ whole genome shotgun (WGS) entry which is preliminary data.</text>
</comment>
<dbReference type="PANTHER" id="PTHR11157:SF11">
    <property type="entry name" value="ELONGATION OF FATTY ACIDS PROTEIN 3-LIKE"/>
    <property type="match status" value="1"/>
</dbReference>
<evidence type="ECO:0000256" key="8">
    <source>
        <dbReference type="ARBA" id="ARBA00023136"/>
    </source>
</evidence>
<keyword evidence="3" id="KW-0808">Transferase</keyword>
<evidence type="ECO:0000256" key="4">
    <source>
        <dbReference type="ARBA" id="ARBA00022692"/>
    </source>
</evidence>
<evidence type="ECO:0000256" key="10">
    <source>
        <dbReference type="SAM" id="MobiDB-lite"/>
    </source>
</evidence>
<evidence type="ECO:0000256" key="5">
    <source>
        <dbReference type="ARBA" id="ARBA00022832"/>
    </source>
</evidence>
<sequence length="445" mass="50707">MGLHCLQRQARWRRRQYVGTKRITKNVAYFYAPSRKTQLYVPSWRPSFPFLGILIRLGGEPSVVTNQIIKPRRQFIQFSIETSSEDEAEDLSHLSDLNIRGQQLAFTAIIEKYQRKGREGKGRRSIRLGLIWMENISGGGIVYWMAEHQAIVGFRWSHAQSWGSTWSFLVSSLAAYALLAVAFHLFVRLLRLKPLPLGPLPALHSLAMALASAAIFLGLVLSVAAEIRDTRWYWRGRSRTTPMQWLLCFPIGTRPSGRVFFWSYAFYLSRFIHLLRTFINILRRRRCALAAVFRHSAFVCMSFLWLEFSQSFQVVAILSATLTQTIVFGYRFWVGVGLPVAARSRAVLVLACQVALTGCNLVCHLGFLFLHFAKGGCNGIGAWVFNSVLNAALLFLFVDFYVKTEVRRNKDELTKDDGGSHRLHHSGSERHHHTKPLPFEAKKGT</sequence>
<dbReference type="Pfam" id="PF01151">
    <property type="entry name" value="ELO"/>
    <property type="match status" value="1"/>
</dbReference>
<gene>
    <name evidence="12" type="ORF">ZIOFF_072176</name>
</gene>
<keyword evidence="5" id="KW-0276">Fatty acid metabolism</keyword>
<dbReference type="GO" id="GO:0030148">
    <property type="term" value="P:sphingolipid biosynthetic process"/>
    <property type="evidence" value="ECO:0007669"/>
    <property type="project" value="TreeGrafter"/>
</dbReference>
<evidence type="ECO:0000313" key="13">
    <source>
        <dbReference type="Proteomes" id="UP000734854"/>
    </source>
</evidence>
<evidence type="ECO:0000313" key="12">
    <source>
        <dbReference type="EMBL" id="KAG6471079.1"/>
    </source>
</evidence>
<keyword evidence="4 11" id="KW-0812">Transmembrane</keyword>
<feature type="transmembrane region" description="Helical" evidence="11">
    <location>
        <begin position="312"/>
        <end position="334"/>
    </location>
</feature>
<evidence type="ECO:0000256" key="11">
    <source>
        <dbReference type="SAM" id="Phobius"/>
    </source>
</evidence>
<dbReference type="Proteomes" id="UP000734854">
    <property type="component" value="Unassembled WGS sequence"/>
</dbReference>